<feature type="transmembrane region" description="Helical" evidence="1">
    <location>
        <begin position="126"/>
        <end position="147"/>
    </location>
</feature>
<keyword evidence="1" id="KW-0472">Membrane</keyword>
<name>A0A8F5VN35_METHU</name>
<sequence>MVQEQSDLCNEEIARPPTIIYLSLFFLLVCLHSLGAKYFVFSYPIVPGVSSFYLIVAFMIVCALWFGMWGVFAAYFGCVIGAGILSGLPLDVSLYWSVADLLQAFIPLIAFRYFHADPVLQTWHDLMVFMIFGVILNNLAGAIWGAFTLEIGGIISSAQLFNTMGSWFIVNIIVSGCIAPFLLYFVTPWMKTQDLYQGVKPLPSCYLKKHTFNKIRS</sequence>
<feature type="transmembrane region" description="Helical" evidence="1">
    <location>
        <begin position="167"/>
        <end position="186"/>
    </location>
</feature>
<dbReference type="EMBL" id="CP077107">
    <property type="protein sequence ID" value="QXO94537.1"/>
    <property type="molecule type" value="Genomic_DNA"/>
</dbReference>
<evidence type="ECO:0000313" key="3">
    <source>
        <dbReference type="Proteomes" id="UP000694228"/>
    </source>
</evidence>
<proteinExistence type="predicted"/>
<feature type="transmembrane region" description="Helical" evidence="1">
    <location>
        <begin position="94"/>
        <end position="114"/>
    </location>
</feature>
<protein>
    <submittedName>
        <fullName evidence="2">MASE1 domain-containing protein</fullName>
    </submittedName>
</protein>
<keyword evidence="1" id="KW-0812">Transmembrane</keyword>
<evidence type="ECO:0000256" key="1">
    <source>
        <dbReference type="SAM" id="Phobius"/>
    </source>
</evidence>
<dbReference type="AlphaFoldDB" id="A0A8F5VN35"/>
<organism evidence="2 3">
    <name type="scientific">Methanospirillum hungatei</name>
    <dbReference type="NCBI Taxonomy" id="2203"/>
    <lineage>
        <taxon>Archaea</taxon>
        <taxon>Methanobacteriati</taxon>
        <taxon>Methanobacteriota</taxon>
        <taxon>Stenosarchaea group</taxon>
        <taxon>Methanomicrobia</taxon>
        <taxon>Methanomicrobiales</taxon>
        <taxon>Methanospirillaceae</taxon>
        <taxon>Methanospirillum</taxon>
    </lineage>
</organism>
<accession>A0A8F5VN35</accession>
<dbReference type="OrthoDB" id="110869at2157"/>
<gene>
    <name evidence="2" type="ORF">KSK55_14655</name>
</gene>
<feature type="transmembrane region" description="Helical" evidence="1">
    <location>
        <begin position="52"/>
        <end position="82"/>
    </location>
</feature>
<evidence type="ECO:0000313" key="2">
    <source>
        <dbReference type="EMBL" id="QXO94537.1"/>
    </source>
</evidence>
<feature type="transmembrane region" description="Helical" evidence="1">
    <location>
        <begin position="20"/>
        <end position="40"/>
    </location>
</feature>
<dbReference type="Proteomes" id="UP000694228">
    <property type="component" value="Chromosome"/>
</dbReference>
<reference evidence="2 3" key="1">
    <citation type="submission" date="2021-06" db="EMBL/GenBank/DDBJ databases">
        <title>Complete genome sequence of the secondary alcohol utilizing methanogen Methanospirillum hungatei strain GP1.</title>
        <authorList>
            <person name="Day L.A."/>
            <person name="Costa K.C."/>
        </authorList>
    </citation>
    <scope>NUCLEOTIDE SEQUENCE [LARGE SCALE GENOMIC DNA]</scope>
    <source>
        <strain evidence="2 3">GP1</strain>
    </source>
</reference>
<keyword evidence="1" id="KW-1133">Transmembrane helix</keyword>